<dbReference type="PROSITE" id="PS00187">
    <property type="entry name" value="TPP_ENZYMES"/>
    <property type="match status" value="1"/>
</dbReference>
<dbReference type="Gene3D" id="3.40.50.1220">
    <property type="entry name" value="TPP-binding domain"/>
    <property type="match status" value="1"/>
</dbReference>
<dbReference type="PANTHER" id="PTHR42981">
    <property type="entry name" value="PYRUVATE DEHYDROGENASE [UBIQUINONE]"/>
    <property type="match status" value="1"/>
</dbReference>
<organism evidence="7 8">
    <name type="scientific">Metallumcola ferriviriculae</name>
    <dbReference type="NCBI Taxonomy" id="3039180"/>
    <lineage>
        <taxon>Bacteria</taxon>
        <taxon>Bacillati</taxon>
        <taxon>Bacillota</taxon>
        <taxon>Clostridia</taxon>
        <taxon>Neomoorellales</taxon>
        <taxon>Desulfitibacteraceae</taxon>
        <taxon>Metallumcola</taxon>
    </lineage>
</organism>
<dbReference type="AlphaFoldDB" id="A0AAU0UJ69"/>
<evidence type="ECO:0000313" key="8">
    <source>
        <dbReference type="Proteomes" id="UP001329915"/>
    </source>
</evidence>
<dbReference type="Pfam" id="PF02776">
    <property type="entry name" value="TPP_enzyme_N"/>
    <property type="match status" value="1"/>
</dbReference>
<protein>
    <submittedName>
        <fullName evidence="7">Thiamine pyrophosphate-binding protein</fullName>
    </submittedName>
</protein>
<dbReference type="GO" id="GO:0000287">
    <property type="term" value="F:magnesium ion binding"/>
    <property type="evidence" value="ECO:0007669"/>
    <property type="project" value="InterPro"/>
</dbReference>
<comment type="similarity">
    <text evidence="1 3">Belongs to the TPP enzyme family.</text>
</comment>
<dbReference type="InterPro" id="IPR029035">
    <property type="entry name" value="DHS-like_NAD/FAD-binding_dom"/>
</dbReference>
<feature type="domain" description="Thiamine pyrophosphate enzyme TPP-binding" evidence="5">
    <location>
        <begin position="376"/>
        <end position="521"/>
    </location>
</feature>
<proteinExistence type="inferred from homology"/>
<dbReference type="InterPro" id="IPR047211">
    <property type="entry name" value="POXB-like"/>
</dbReference>
<dbReference type="InterPro" id="IPR011766">
    <property type="entry name" value="TPP_enzyme_TPP-bd"/>
</dbReference>
<dbReference type="InterPro" id="IPR000399">
    <property type="entry name" value="TPP-bd_CS"/>
</dbReference>
<dbReference type="GO" id="GO:0030976">
    <property type="term" value="F:thiamine pyrophosphate binding"/>
    <property type="evidence" value="ECO:0007669"/>
    <property type="project" value="InterPro"/>
</dbReference>
<gene>
    <name evidence="7" type="ORF">MFMK1_000014</name>
</gene>
<name>A0AAU0UJ69_9FIRM</name>
<evidence type="ECO:0000259" key="4">
    <source>
        <dbReference type="Pfam" id="PF00205"/>
    </source>
</evidence>
<evidence type="ECO:0000256" key="2">
    <source>
        <dbReference type="ARBA" id="ARBA00023052"/>
    </source>
</evidence>
<dbReference type="Pfam" id="PF02775">
    <property type="entry name" value="TPP_enzyme_C"/>
    <property type="match status" value="1"/>
</dbReference>
<feature type="domain" description="Thiamine pyrophosphate enzyme central" evidence="4">
    <location>
        <begin position="192"/>
        <end position="311"/>
    </location>
</feature>
<evidence type="ECO:0000313" key="7">
    <source>
        <dbReference type="EMBL" id="WRO20256.1"/>
    </source>
</evidence>
<dbReference type="GO" id="GO:0003824">
    <property type="term" value="F:catalytic activity"/>
    <property type="evidence" value="ECO:0007669"/>
    <property type="project" value="InterPro"/>
</dbReference>
<dbReference type="Pfam" id="PF00205">
    <property type="entry name" value="TPP_enzyme_M"/>
    <property type="match status" value="1"/>
</dbReference>
<dbReference type="RefSeq" id="WP_366923160.1">
    <property type="nucleotide sequence ID" value="NZ_CP121694.1"/>
</dbReference>
<dbReference type="Gene3D" id="3.40.50.970">
    <property type="match status" value="2"/>
</dbReference>
<sequence length="531" mass="56644">MDNQITVAEALLQLLYKNGITNIYGVLGDAVFPLFDALGRQRDVNFYAVTNEVNAAFMASYQAKLTGKVGVCVATSGPGTANLINGLADAYFDKAPVLAITGQVESSKVGTGSKQDINQQQLLQAVTSKSQLITSGQSFLDIAAKALVQAENKRTVTHLAIPKDVFFHPVGRTGVPLLPDIKSTVGVPDDEIKSALEVLVAAEKPLIVAGDVTKQDADLLIGIADKLDAGLVLAQQAKGAVPTEQPRLLGGIGEAFVPEAVAETDCILLVGSASYEKKFLPTNVKIVQLIEDPAAADYKQTVKILVGNIARGLAMLNNQLSFMKHVDWGARINQGHNKLMALINEQEKNQVSPIQPAHLMAVLGKVLPSDAVVVCDVGGFIHWFDTYFENKGQEVLGSSHWRSMGGGLPGALSACIHFPGRHIVALVGDGGMLMSVNELATAVKYQLPVTVVVANDHSYNLEKVKMEKEGLKAFGYDIKVPDFSEAARAFGAMGRKVTQAEQFPGALRECLATQKPAVVDVHLDPVPLPLI</sequence>
<keyword evidence="2 3" id="KW-0786">Thiamine pyrophosphate</keyword>
<dbReference type="KEGG" id="dbc:MFMK1_000014"/>
<dbReference type="InterPro" id="IPR012000">
    <property type="entry name" value="Thiamin_PyroP_enz_cen_dom"/>
</dbReference>
<dbReference type="SUPFAM" id="SSF52467">
    <property type="entry name" value="DHS-like NAD/FAD-binding domain"/>
    <property type="match status" value="1"/>
</dbReference>
<evidence type="ECO:0000256" key="1">
    <source>
        <dbReference type="ARBA" id="ARBA00007812"/>
    </source>
</evidence>
<dbReference type="Proteomes" id="UP001329915">
    <property type="component" value="Chromosome"/>
</dbReference>
<dbReference type="PANTHER" id="PTHR42981:SF2">
    <property type="entry name" value="PYRUVATE DEHYDROGENASE [UBIQUINONE]"/>
    <property type="match status" value="1"/>
</dbReference>
<dbReference type="InterPro" id="IPR012001">
    <property type="entry name" value="Thiamin_PyroP_enz_TPP-bd_dom"/>
</dbReference>
<evidence type="ECO:0000259" key="5">
    <source>
        <dbReference type="Pfam" id="PF02775"/>
    </source>
</evidence>
<keyword evidence="8" id="KW-1185">Reference proteome</keyword>
<dbReference type="InterPro" id="IPR029061">
    <property type="entry name" value="THDP-binding"/>
</dbReference>
<feature type="domain" description="Thiamine pyrophosphate enzyme N-terminal TPP-binding" evidence="6">
    <location>
        <begin position="6"/>
        <end position="121"/>
    </location>
</feature>
<dbReference type="EMBL" id="CP121694">
    <property type="protein sequence ID" value="WRO20256.1"/>
    <property type="molecule type" value="Genomic_DNA"/>
</dbReference>
<dbReference type="SUPFAM" id="SSF52518">
    <property type="entry name" value="Thiamin diphosphate-binding fold (THDP-binding)"/>
    <property type="match status" value="2"/>
</dbReference>
<evidence type="ECO:0000256" key="3">
    <source>
        <dbReference type="RuleBase" id="RU362132"/>
    </source>
</evidence>
<evidence type="ECO:0000259" key="6">
    <source>
        <dbReference type="Pfam" id="PF02776"/>
    </source>
</evidence>
<reference evidence="7 8" key="1">
    <citation type="submission" date="2023-04" db="EMBL/GenBank/DDBJ databases">
        <authorList>
            <person name="Hsu D."/>
        </authorList>
    </citation>
    <scope>NUCLEOTIDE SEQUENCE [LARGE SCALE GENOMIC DNA]</scope>
    <source>
        <strain evidence="7 8">MK1</strain>
    </source>
</reference>
<accession>A0AAU0UJ69</accession>